<dbReference type="Gene3D" id="1.10.10.60">
    <property type="entry name" value="Homeodomain-like"/>
    <property type="match status" value="2"/>
</dbReference>
<dbReference type="InterPro" id="IPR009057">
    <property type="entry name" value="Homeodomain-like_sf"/>
</dbReference>
<dbReference type="InterPro" id="IPR018060">
    <property type="entry name" value="HTH_AraC"/>
</dbReference>
<comment type="caution">
    <text evidence="5">The sequence shown here is derived from an EMBL/GenBank/DDBJ whole genome shotgun (WGS) entry which is preliminary data.</text>
</comment>
<dbReference type="SMART" id="SM00342">
    <property type="entry name" value="HTH_ARAC"/>
    <property type="match status" value="1"/>
</dbReference>
<dbReference type="PANTHER" id="PTHR43280:SF2">
    <property type="entry name" value="HTH-TYPE TRANSCRIPTIONAL REGULATOR EXSA"/>
    <property type="match status" value="1"/>
</dbReference>
<dbReference type="PANTHER" id="PTHR43280">
    <property type="entry name" value="ARAC-FAMILY TRANSCRIPTIONAL REGULATOR"/>
    <property type="match status" value="1"/>
</dbReference>
<dbReference type="InterPro" id="IPR018062">
    <property type="entry name" value="HTH_AraC-typ_CS"/>
</dbReference>
<reference evidence="5 6" key="1">
    <citation type="submission" date="2017-08" db="EMBL/GenBank/DDBJ databases">
        <title>Substantial Increase in Enzyme Production by Combined Drug-Resistance Mutations in Paenibacillus agaridevorans.</title>
        <authorList>
            <person name="Tanaka Y."/>
            <person name="Funane K."/>
            <person name="Hosaka T."/>
            <person name="Shiwa Y."/>
            <person name="Fujita N."/>
            <person name="Miyazaki T."/>
            <person name="Yoshikawa H."/>
            <person name="Murakami K."/>
            <person name="Kasahara K."/>
            <person name="Inaoka T."/>
            <person name="Hiraga Y."/>
            <person name="Ochi K."/>
        </authorList>
    </citation>
    <scope>NUCLEOTIDE SEQUENCE [LARGE SCALE GENOMIC DNA]</scope>
    <source>
        <strain evidence="5 6">T-3040</strain>
    </source>
</reference>
<accession>A0A2R5EJU0</accession>
<dbReference type="Proteomes" id="UP000245202">
    <property type="component" value="Unassembled WGS sequence"/>
</dbReference>
<sequence>MAALSDYVSFGDPAKLYIEYMKRTEPYTMTIDHFHPYYEVYYLLSGSRIYFIEDRSYFVEQGDLVFIGKEMLHRTMQTGDARHERLILHFSDEWLRDLGAELSGMFGALFSPEIRVLRLPRQESLAAEASVRAMRLEADVRETGYHLAIRNAAASLLLLCGRYSASHQPEPFQHVSPLHAKISEIVRYINGHYDESLRLADLSERFFISPHYLSRMFKEVTGFAFTDYVVLTRVKEAQRLLRESELTVSAVAERVGFDNFSHFGKTFKKISSVSPREYRKSMSQF</sequence>
<organism evidence="5 6">
    <name type="scientific">Paenibacillus agaridevorans</name>
    <dbReference type="NCBI Taxonomy" id="171404"/>
    <lineage>
        <taxon>Bacteria</taxon>
        <taxon>Bacillati</taxon>
        <taxon>Bacillota</taxon>
        <taxon>Bacilli</taxon>
        <taxon>Bacillales</taxon>
        <taxon>Paenibacillaceae</taxon>
        <taxon>Paenibacillus</taxon>
    </lineage>
</organism>
<keyword evidence="1" id="KW-0805">Transcription regulation</keyword>
<feature type="domain" description="HTH araC/xylS-type" evidence="4">
    <location>
        <begin position="183"/>
        <end position="281"/>
    </location>
</feature>
<dbReference type="InterPro" id="IPR020449">
    <property type="entry name" value="Tscrpt_reg_AraC-type_HTH"/>
</dbReference>
<evidence type="ECO:0000313" key="6">
    <source>
        <dbReference type="Proteomes" id="UP000245202"/>
    </source>
</evidence>
<keyword evidence="6" id="KW-1185">Reference proteome</keyword>
<evidence type="ECO:0000256" key="2">
    <source>
        <dbReference type="ARBA" id="ARBA00023125"/>
    </source>
</evidence>
<dbReference type="EMBL" id="BDQX01000054">
    <property type="protein sequence ID" value="GBG06807.1"/>
    <property type="molecule type" value="Genomic_DNA"/>
</dbReference>
<proteinExistence type="predicted"/>
<dbReference type="PRINTS" id="PR00032">
    <property type="entry name" value="HTHARAC"/>
</dbReference>
<dbReference type="RefSeq" id="WP_087566864.1">
    <property type="nucleotide sequence ID" value="NZ_BDQX01000054.1"/>
</dbReference>
<dbReference type="PROSITE" id="PS00041">
    <property type="entry name" value="HTH_ARAC_FAMILY_1"/>
    <property type="match status" value="1"/>
</dbReference>
<name>A0A2R5EJU0_9BACL</name>
<dbReference type="Pfam" id="PF12833">
    <property type="entry name" value="HTH_18"/>
    <property type="match status" value="1"/>
</dbReference>
<dbReference type="Gene3D" id="2.60.120.10">
    <property type="entry name" value="Jelly Rolls"/>
    <property type="match status" value="1"/>
</dbReference>
<gene>
    <name evidence="5" type="ORF">PAT3040_01345</name>
</gene>
<keyword evidence="2" id="KW-0238">DNA-binding</keyword>
<evidence type="ECO:0000256" key="1">
    <source>
        <dbReference type="ARBA" id="ARBA00023015"/>
    </source>
</evidence>
<evidence type="ECO:0000259" key="4">
    <source>
        <dbReference type="PROSITE" id="PS01124"/>
    </source>
</evidence>
<dbReference type="SUPFAM" id="SSF46689">
    <property type="entry name" value="Homeodomain-like"/>
    <property type="match status" value="2"/>
</dbReference>
<evidence type="ECO:0000313" key="5">
    <source>
        <dbReference type="EMBL" id="GBG06807.1"/>
    </source>
</evidence>
<dbReference type="InterPro" id="IPR014710">
    <property type="entry name" value="RmlC-like_jellyroll"/>
</dbReference>
<evidence type="ECO:0000256" key="3">
    <source>
        <dbReference type="ARBA" id="ARBA00023163"/>
    </source>
</evidence>
<protein>
    <submittedName>
        <fullName evidence="5">AraC family transcriptional regulator</fullName>
    </submittedName>
</protein>
<dbReference type="InterPro" id="IPR003313">
    <property type="entry name" value="AraC-bd"/>
</dbReference>
<dbReference type="AlphaFoldDB" id="A0A2R5EJU0"/>
<dbReference type="PROSITE" id="PS01124">
    <property type="entry name" value="HTH_ARAC_FAMILY_2"/>
    <property type="match status" value="1"/>
</dbReference>
<dbReference type="InterPro" id="IPR037923">
    <property type="entry name" value="HTH-like"/>
</dbReference>
<keyword evidence="3" id="KW-0804">Transcription</keyword>
<dbReference type="Pfam" id="PF02311">
    <property type="entry name" value="AraC_binding"/>
    <property type="match status" value="1"/>
</dbReference>
<dbReference type="GO" id="GO:0003700">
    <property type="term" value="F:DNA-binding transcription factor activity"/>
    <property type="evidence" value="ECO:0007669"/>
    <property type="project" value="InterPro"/>
</dbReference>
<dbReference type="GO" id="GO:0043565">
    <property type="term" value="F:sequence-specific DNA binding"/>
    <property type="evidence" value="ECO:0007669"/>
    <property type="project" value="InterPro"/>
</dbReference>
<dbReference type="SUPFAM" id="SSF51215">
    <property type="entry name" value="Regulatory protein AraC"/>
    <property type="match status" value="1"/>
</dbReference>